<dbReference type="PANTHER" id="PTHR45727:SF3">
    <property type="entry name" value="NPC1-LIKE INTRACELLULAR CHOLESTEROL TRANSPORTER 1"/>
    <property type="match status" value="1"/>
</dbReference>
<accession>A0A8C3IKE6</accession>
<reference evidence="18" key="1">
    <citation type="submission" date="2025-08" db="UniProtKB">
        <authorList>
            <consortium name="Ensembl"/>
        </authorList>
    </citation>
    <scope>IDENTIFICATION</scope>
</reference>
<dbReference type="GO" id="GO:0030301">
    <property type="term" value="P:cholesterol transport"/>
    <property type="evidence" value="ECO:0007669"/>
    <property type="project" value="UniProtKB-ARBA"/>
</dbReference>
<proteinExistence type="inferred from homology"/>
<dbReference type="GO" id="GO:0015485">
    <property type="term" value="F:cholesterol binding"/>
    <property type="evidence" value="ECO:0007669"/>
    <property type="project" value="TreeGrafter"/>
</dbReference>
<keyword evidence="4" id="KW-0153">Cholesterol metabolism</keyword>
<dbReference type="GO" id="GO:0005886">
    <property type="term" value="C:plasma membrane"/>
    <property type="evidence" value="ECO:0007669"/>
    <property type="project" value="TreeGrafter"/>
</dbReference>
<dbReference type="PANTHER" id="PTHR45727">
    <property type="entry name" value="NPC INTRACELLULAR CHOLESTEROL TRANSPORTER 1"/>
    <property type="match status" value="1"/>
</dbReference>
<evidence type="ECO:0000256" key="11">
    <source>
        <dbReference type="ARBA" id="ARBA00023166"/>
    </source>
</evidence>
<dbReference type="Gene3D" id="1.20.1640.10">
    <property type="entry name" value="Multidrug efflux transporter AcrB transmembrane domain"/>
    <property type="match status" value="2"/>
</dbReference>
<sequence length="1576" mass="171309">MLDIQSPPIFLVKTETKKSLSISPGPAPSCARILPGVQGWAQWAALTETHQAGYCSFYGECGRNPEINVSLLWSPVPCLSNTPARLLKDATLSKLKEVCPQLYTGENATYACCSYTQLVALQLSLAISQAVLTRCPACSENFANIYCQNICSPNQSLFTNVTRFFNRTTILGRQVGVLEYQCFYNQSFADQSYDSCKGVRIPATGGYAITAMCGKYGATLCTSQRWLDFQGDSSNGLAPLDIDFQLVPTNGAIGEGIVPLNSKTWSCGKAISADGEPCSCLDCAESCPQIPAPTPQPPPFKVGSLDGVLFVCCLLFCLLTVLFGAFLVWRCVSRSRQASGEGRQRQRDQLTRSEKLSQATHRVLGEMFRRWGTMVASHPVSVILVSAVVVVGLSCGMVFIQLTTDPVELWSSPDSQARQEKDFYDQNFGPFFRTNQVILTAKGRPSYTYDSLLLGRKNFSGILSMAVLLDLLELQTRLQEIEVWSEKDGRNVTLKDVCYAPLNPNNASATDCCVNSLAQYFQNNRTRLEMTASQTQGSQTGMVDWKDHFLYCVNSPLSFKDITNLQLSCMADYGAPVFPFLAVGGYTGEDYSEAQALILTFSLNNYPRSDPRYAWVLLWEQRFLQVVGEFQRAHAHTYTIAYMAERSLEDEINRTTAEDIPIFAISYLVIFLYIALALGEYSSCRRILVDSKVTLGLGGILVVLGAVFSSMGFYVVPFLVLAVGADNIFIFVLEYQRSVREPGERREQHIGRVLGTVAPSMLLCSFSEATCFFLGSLTRMPAVRTFALNAALAVLFDFLLQMSMFVALVSLDARRQEAARLDLCCCHRLSKAGCPVRSEGLLRPFMRRIYTPVLLNRAVRALVVSGGGEGEGRGPGCQGRGKDSYMVQYFQYLNQYFMVGLPTYFVTTGGYNFSTGPGMDGVCSSTGCDNNSLIQKIQYATKFSNVSYLAIPASSWVDDFIDWLHPLSRCCRISSEDSQFCPSTNSSCPFSCMRSLSEVIRPSVEQFNRFLPWFLHDMPNLNCPKGGLGAYDTAVKLGPDGEIQGKCQGALQARGQWSYPHISPASRFMAYHTPLTNSQEYTAALRAARALATNITHSMRRVPGTDPNFRVFPYTVTYVFYEQYLTIVNEGLFNLALCLVPTFAVCCVLLGMDLRSGLINLLTIVMILVDTVGAMTLWDISYNAISLINLVTAVGISVEFVSHLTRAFAVSTQPTRLERAKEATINMGSAVFAGVAMTNLPGIVVLAFAKAQLIQIFFFRLNLLITLLGLLHGLVFLPVLLSYFGACRLRPGRPCCPPPQRPPHYPALPSPSARAACLPQRPPVLPASSAPAPLPCTAHLPQCPPRPPRCPPPPAPALATCAACLTQRPPHYPALPTSPSACSGRPPPTAPAPLPCAARLPQRPSPTCPPAPAPVSWPPALPPQHPHTAHLSPLVPPAPLAAPIPSPPAPQPPLAACPPFQCPCLSTTSRLPPAPLAPVPSGSASMLRCPAPLTAPRHPPPAPSLRGAAPQPQPPPQGPPHAAPWRSKSSGTQSNSQGSCPRAGRKGAGHGGTMVGRGGEAACYTPSHGTRHPTRL</sequence>
<dbReference type="Pfam" id="PF16414">
    <property type="entry name" value="NPC1_N"/>
    <property type="match status" value="1"/>
</dbReference>
<evidence type="ECO:0000256" key="15">
    <source>
        <dbReference type="SAM" id="MobiDB-lite"/>
    </source>
</evidence>
<dbReference type="Ensembl" id="ENSCPBT00000041408.1">
    <property type="protein sequence ID" value="ENSCPBP00000035302.1"/>
    <property type="gene ID" value="ENSCPBG00000024562.1"/>
</dbReference>
<dbReference type="GO" id="GO:0030299">
    <property type="term" value="P:intestinal cholesterol absorption"/>
    <property type="evidence" value="ECO:0007669"/>
    <property type="project" value="TreeGrafter"/>
</dbReference>
<dbReference type="PRINTS" id="PR01217">
    <property type="entry name" value="PRICHEXTENSN"/>
</dbReference>
<evidence type="ECO:0000256" key="6">
    <source>
        <dbReference type="ARBA" id="ARBA00022729"/>
    </source>
</evidence>
<feature type="transmembrane region" description="Helical" evidence="16">
    <location>
        <begin position="1185"/>
        <end position="1205"/>
    </location>
</feature>
<dbReference type="SUPFAM" id="SSF82866">
    <property type="entry name" value="Multidrug efflux transporter AcrB transmembrane domain"/>
    <property type="match status" value="2"/>
</dbReference>
<evidence type="ECO:0000256" key="10">
    <source>
        <dbReference type="ARBA" id="ARBA00023157"/>
    </source>
</evidence>
<keyword evidence="6" id="KW-0732">Signal</keyword>
<organism evidence="18 19">
    <name type="scientific">Chrysemys picta bellii</name>
    <name type="common">Western painted turtle</name>
    <name type="synonym">Emys bellii</name>
    <dbReference type="NCBI Taxonomy" id="8478"/>
    <lineage>
        <taxon>Eukaryota</taxon>
        <taxon>Metazoa</taxon>
        <taxon>Chordata</taxon>
        <taxon>Craniata</taxon>
        <taxon>Vertebrata</taxon>
        <taxon>Euteleostomi</taxon>
        <taxon>Archelosauria</taxon>
        <taxon>Testudinata</taxon>
        <taxon>Testudines</taxon>
        <taxon>Cryptodira</taxon>
        <taxon>Durocryptodira</taxon>
        <taxon>Testudinoidea</taxon>
        <taxon>Emydidae</taxon>
        <taxon>Chrysemys</taxon>
    </lineage>
</organism>
<dbReference type="InterPro" id="IPR053958">
    <property type="entry name" value="HMGCR/SNAP/NPC1-like_SSD"/>
</dbReference>
<feature type="transmembrane region" description="Helical" evidence="16">
    <location>
        <begin position="1132"/>
        <end position="1152"/>
    </location>
</feature>
<gene>
    <name evidence="18" type="primary">NPC1L1</name>
</gene>
<feature type="compositionally biased region" description="Pro residues" evidence="15">
    <location>
        <begin position="1511"/>
        <end position="1522"/>
    </location>
</feature>
<dbReference type="InterPro" id="IPR053956">
    <property type="entry name" value="NPC1_MLD"/>
</dbReference>
<evidence type="ECO:0000313" key="18">
    <source>
        <dbReference type="Ensembl" id="ENSCPBP00000035302.1"/>
    </source>
</evidence>
<feature type="transmembrane region" description="Helical" evidence="16">
    <location>
        <begin position="691"/>
        <end position="708"/>
    </location>
</feature>
<feature type="compositionally biased region" description="Polar residues" evidence="15">
    <location>
        <begin position="1527"/>
        <end position="1539"/>
    </location>
</feature>
<evidence type="ECO:0000313" key="19">
    <source>
        <dbReference type="Proteomes" id="UP000694380"/>
    </source>
</evidence>
<evidence type="ECO:0000256" key="14">
    <source>
        <dbReference type="ARBA" id="ARBA00034049"/>
    </source>
</evidence>
<feature type="transmembrane region" description="Helical" evidence="16">
    <location>
        <begin position="380"/>
        <end position="402"/>
    </location>
</feature>
<keyword evidence="10" id="KW-1015">Disulfide bond</keyword>
<feature type="transmembrane region" description="Helical" evidence="16">
    <location>
        <begin position="1225"/>
        <end position="1249"/>
    </location>
</feature>
<keyword evidence="5 16" id="KW-0812">Transmembrane</keyword>
<dbReference type="GO" id="GO:0012505">
    <property type="term" value="C:endomembrane system"/>
    <property type="evidence" value="ECO:0007669"/>
    <property type="project" value="UniProtKB-SubCell"/>
</dbReference>
<comment type="subcellular location">
    <subcellularLocation>
        <location evidence="1">Endomembrane system</location>
        <topology evidence="1">Multi-pass membrane protein</topology>
    </subcellularLocation>
</comment>
<feature type="domain" description="SSD" evidence="17">
    <location>
        <begin position="659"/>
        <end position="811"/>
    </location>
</feature>
<dbReference type="InterPro" id="IPR032190">
    <property type="entry name" value="NPC1_N"/>
</dbReference>
<evidence type="ECO:0000256" key="1">
    <source>
        <dbReference type="ARBA" id="ARBA00004127"/>
    </source>
</evidence>
<feature type="transmembrane region" description="Helical" evidence="16">
    <location>
        <begin position="307"/>
        <end position="329"/>
    </location>
</feature>
<dbReference type="PROSITE" id="PS50156">
    <property type="entry name" value="SSD"/>
    <property type="match status" value="1"/>
</dbReference>
<reference evidence="18" key="2">
    <citation type="submission" date="2025-09" db="UniProtKB">
        <authorList>
            <consortium name="Ensembl"/>
        </authorList>
    </citation>
    <scope>IDENTIFICATION</scope>
</reference>
<keyword evidence="7 16" id="KW-1133">Transmembrane helix</keyword>
<feature type="transmembrane region" description="Helical" evidence="16">
    <location>
        <begin position="1158"/>
        <end position="1178"/>
    </location>
</feature>
<keyword evidence="3" id="KW-0813">Transport</keyword>
<dbReference type="InterPro" id="IPR000731">
    <property type="entry name" value="SSD"/>
</dbReference>
<keyword evidence="11" id="KW-1207">Sterol metabolism</keyword>
<dbReference type="GO" id="GO:0008203">
    <property type="term" value="P:cholesterol metabolic process"/>
    <property type="evidence" value="ECO:0007669"/>
    <property type="project" value="UniProtKB-KW"/>
</dbReference>
<name>A0A8C3IKE6_CHRPI</name>
<evidence type="ECO:0000256" key="9">
    <source>
        <dbReference type="ARBA" id="ARBA00023136"/>
    </source>
</evidence>
<feature type="transmembrane region" description="Helical" evidence="16">
    <location>
        <begin position="1261"/>
        <end position="1286"/>
    </location>
</feature>
<keyword evidence="19" id="KW-1185">Reference proteome</keyword>
<comment type="similarity">
    <text evidence="2">Belongs to the patched family.</text>
</comment>
<keyword evidence="9 16" id="KW-0472">Membrane</keyword>
<feature type="transmembrane region" description="Helical" evidence="16">
    <location>
        <begin position="714"/>
        <end position="733"/>
    </location>
</feature>
<evidence type="ECO:0000256" key="16">
    <source>
        <dbReference type="SAM" id="Phobius"/>
    </source>
</evidence>
<evidence type="ECO:0000256" key="8">
    <source>
        <dbReference type="ARBA" id="ARBA00023098"/>
    </source>
</evidence>
<evidence type="ECO:0000256" key="2">
    <source>
        <dbReference type="ARBA" id="ARBA00005585"/>
    </source>
</evidence>
<protein>
    <submittedName>
        <fullName evidence="18">NPC1 like intracellular cholesterol transporter 1</fullName>
    </submittedName>
</protein>
<feature type="region of interest" description="Disordered" evidence="15">
    <location>
        <begin position="1393"/>
        <end position="1434"/>
    </location>
</feature>
<dbReference type="Pfam" id="PF22314">
    <property type="entry name" value="NPC1_MLD"/>
    <property type="match status" value="1"/>
</dbReference>
<evidence type="ECO:0000256" key="7">
    <source>
        <dbReference type="ARBA" id="ARBA00022989"/>
    </source>
</evidence>
<dbReference type="Proteomes" id="UP000694380">
    <property type="component" value="Unplaced"/>
</dbReference>
<dbReference type="Pfam" id="PF12349">
    <property type="entry name" value="Sterol-sensing"/>
    <property type="match status" value="1"/>
</dbReference>
<keyword evidence="13" id="KW-0753">Steroid metabolism</keyword>
<feature type="compositionally biased region" description="Pro residues" evidence="15">
    <location>
        <begin position="1403"/>
        <end position="1425"/>
    </location>
</feature>
<dbReference type="FunFam" id="1.20.1640.10:FF:000010">
    <property type="entry name" value="NPC intracellular cholesterol transporter 1"/>
    <property type="match status" value="1"/>
</dbReference>
<feature type="transmembrane region" description="Helical" evidence="16">
    <location>
        <begin position="787"/>
        <end position="811"/>
    </location>
</feature>
<evidence type="ECO:0000259" key="17">
    <source>
        <dbReference type="PROSITE" id="PS50156"/>
    </source>
</evidence>
<keyword evidence="12" id="KW-0325">Glycoprotein</keyword>
<evidence type="ECO:0000256" key="12">
    <source>
        <dbReference type="ARBA" id="ARBA00023180"/>
    </source>
</evidence>
<evidence type="ECO:0000256" key="4">
    <source>
        <dbReference type="ARBA" id="ARBA00022548"/>
    </source>
</evidence>
<evidence type="ECO:0000256" key="5">
    <source>
        <dbReference type="ARBA" id="ARBA00022692"/>
    </source>
</evidence>
<feature type="transmembrane region" description="Helical" evidence="16">
    <location>
        <begin position="660"/>
        <end position="679"/>
    </location>
</feature>
<dbReference type="GO" id="GO:0042632">
    <property type="term" value="P:cholesterol homeostasis"/>
    <property type="evidence" value="ECO:0007669"/>
    <property type="project" value="TreeGrafter"/>
</dbReference>
<dbReference type="FunFam" id="1.20.1640.10:FF:000008">
    <property type="entry name" value="NPC intracellular cholesterol transporter 1"/>
    <property type="match status" value="1"/>
</dbReference>
<dbReference type="GeneTree" id="ENSGT00940000159904"/>
<feature type="region of interest" description="Disordered" evidence="15">
    <location>
        <begin position="1475"/>
        <end position="1576"/>
    </location>
</feature>
<keyword evidence="8" id="KW-0443">Lipid metabolism</keyword>
<evidence type="ECO:0000256" key="13">
    <source>
        <dbReference type="ARBA" id="ARBA00023221"/>
    </source>
</evidence>
<feature type="transmembrane region" description="Helical" evidence="16">
    <location>
        <begin position="753"/>
        <end position="775"/>
    </location>
</feature>
<evidence type="ECO:0000256" key="3">
    <source>
        <dbReference type="ARBA" id="ARBA00022448"/>
    </source>
</evidence>
<feature type="compositionally biased region" description="Gly residues" evidence="15">
    <location>
        <begin position="1549"/>
        <end position="1559"/>
    </location>
</feature>
<comment type="catalytic activity">
    <reaction evidence="14">
        <text>cholesterol(in) = cholesterol(out)</text>
        <dbReference type="Rhea" id="RHEA:39747"/>
        <dbReference type="ChEBI" id="CHEBI:16113"/>
    </reaction>
</comment>